<evidence type="ECO:0000256" key="1">
    <source>
        <dbReference type="ARBA" id="ARBA00003820"/>
    </source>
</evidence>
<keyword evidence="10 12" id="KW-0975">Bacterial flagellum</keyword>
<dbReference type="PIRSF" id="PIRSF004862">
    <property type="entry name" value="FliF"/>
    <property type="match status" value="1"/>
</dbReference>
<evidence type="ECO:0000256" key="8">
    <source>
        <dbReference type="ARBA" id="ARBA00022989"/>
    </source>
</evidence>
<dbReference type="NCBIfam" id="TIGR00206">
    <property type="entry name" value="fliF"/>
    <property type="match status" value="1"/>
</dbReference>
<dbReference type="RefSeq" id="WP_194856560.1">
    <property type="nucleotide sequence ID" value="NZ_ARXR01000028.1"/>
</dbReference>
<feature type="region of interest" description="Disordered" evidence="13">
    <location>
        <begin position="491"/>
        <end position="542"/>
    </location>
</feature>
<dbReference type="PANTHER" id="PTHR30046:SF0">
    <property type="entry name" value="FLAGELLAR M-RING PROTEIN"/>
    <property type="match status" value="1"/>
</dbReference>
<keyword evidence="17" id="KW-0966">Cell projection</keyword>
<evidence type="ECO:0000256" key="4">
    <source>
        <dbReference type="ARBA" id="ARBA00007971"/>
    </source>
</evidence>
<evidence type="ECO:0000256" key="5">
    <source>
        <dbReference type="ARBA" id="ARBA00017949"/>
    </source>
</evidence>
<feature type="compositionally biased region" description="Acidic residues" evidence="13">
    <location>
        <begin position="333"/>
        <end position="345"/>
    </location>
</feature>
<evidence type="ECO:0000256" key="9">
    <source>
        <dbReference type="ARBA" id="ARBA00023136"/>
    </source>
</evidence>
<evidence type="ECO:0000259" key="16">
    <source>
        <dbReference type="Pfam" id="PF08345"/>
    </source>
</evidence>
<keyword evidence="18" id="KW-1185">Reference proteome</keyword>
<dbReference type="InterPro" id="IPR043427">
    <property type="entry name" value="YscJ/FliF"/>
</dbReference>
<dbReference type="Proteomes" id="UP000644441">
    <property type="component" value="Unassembled WGS sequence"/>
</dbReference>
<dbReference type="Gene3D" id="3.30.300.30">
    <property type="match status" value="1"/>
</dbReference>
<keyword evidence="17" id="KW-0969">Cilium</keyword>
<dbReference type="Pfam" id="PF01514">
    <property type="entry name" value="YscJ_FliF"/>
    <property type="match status" value="1"/>
</dbReference>
<feature type="region of interest" description="Disordered" evidence="13">
    <location>
        <begin position="276"/>
        <end position="351"/>
    </location>
</feature>
<feature type="compositionally biased region" description="Low complexity" evidence="13">
    <location>
        <begin position="491"/>
        <end position="508"/>
    </location>
</feature>
<evidence type="ECO:0000256" key="3">
    <source>
        <dbReference type="ARBA" id="ARBA00004651"/>
    </source>
</evidence>
<evidence type="ECO:0000256" key="14">
    <source>
        <dbReference type="SAM" id="Phobius"/>
    </source>
</evidence>
<dbReference type="InterPro" id="IPR045851">
    <property type="entry name" value="AMP-bd_C_sf"/>
</dbReference>
<accession>A0ABS0AL64</accession>
<dbReference type="InterPro" id="IPR006182">
    <property type="entry name" value="FliF_N_dom"/>
</dbReference>
<dbReference type="Pfam" id="PF08345">
    <property type="entry name" value="YscJ_FliF_C"/>
    <property type="match status" value="1"/>
</dbReference>
<comment type="function">
    <text evidence="1 12">The M ring may be actively involved in energy transduction.</text>
</comment>
<evidence type="ECO:0000256" key="12">
    <source>
        <dbReference type="PIRNR" id="PIRNR004862"/>
    </source>
</evidence>
<keyword evidence="9 14" id="KW-0472">Membrane</keyword>
<evidence type="ECO:0000313" key="18">
    <source>
        <dbReference type="Proteomes" id="UP000644441"/>
    </source>
</evidence>
<keyword evidence="7 14" id="KW-0812">Transmembrane</keyword>
<comment type="caution">
    <text evidence="17">The sequence shown here is derived from an EMBL/GenBank/DDBJ whole genome shotgun (WGS) entry which is preliminary data.</text>
</comment>
<feature type="domain" description="Flagellar M-ring C-terminal" evidence="16">
    <location>
        <begin position="253"/>
        <end position="433"/>
    </location>
</feature>
<evidence type="ECO:0000256" key="2">
    <source>
        <dbReference type="ARBA" id="ARBA00004117"/>
    </source>
</evidence>
<evidence type="ECO:0000256" key="7">
    <source>
        <dbReference type="ARBA" id="ARBA00022692"/>
    </source>
</evidence>
<dbReference type="PRINTS" id="PR01009">
    <property type="entry name" value="FLGMRINGFLIF"/>
</dbReference>
<sequence length="559" mass="61199">MSNGETRPDNNGIEQMLARLRANPLVPLLVAGAAVIALVAAMLMWASAPEYRVLYSNLSEADGGRIISELESRAVPYQFSQGGRALMVPGDQVHKLRLQLAEQGLPEGGNVGFQIMDEQAFGISQFAEQVNFQRGLQGELASSIEALGPVSRARVHLAMAKPSVFIRDREPAKASVVLTLEAGRALGDGQVDAIVHMVSSSVPELALEDVTVVDQAGRLLSRPSGSGGGLDGTQLEYVREVERVYRQRIESILAPILGPENVRAQVTAEVNFARREETNERYGPNQGGNPAAVRSSQTRAVYSGGEDLAQGVPGALTNTPPGAAASPVQQNDDQQEGENTEDDDDTTKRLNHEDVINYEVDRNITHVQHERGQVERLSVAVVVDYRDGVNEDGEAAPVPLSDDQLERINQLARQAMGFSVERGDGLEVVNSPFTRVESEDQQRAWWQDPFWQDFLFSMGRWLLVGLAALLLFLLVLRPMLKRYARQAPAPAARPAQAQAPSPAPAAADEAGDEPEPVAPRRRRRRSSAYEQNRQDLQDMAQEDPAMVAMIVRNWMNRND</sequence>
<dbReference type="InterPro" id="IPR000067">
    <property type="entry name" value="FlgMring_FliF"/>
</dbReference>
<evidence type="ECO:0000259" key="15">
    <source>
        <dbReference type="Pfam" id="PF01514"/>
    </source>
</evidence>
<dbReference type="PANTHER" id="PTHR30046">
    <property type="entry name" value="FLAGELLAR M-RING PROTEIN"/>
    <property type="match status" value="1"/>
</dbReference>
<organism evidence="17 18">
    <name type="scientific">Alloalcanivorax venustensis ISO4</name>
    <dbReference type="NCBI Taxonomy" id="1177184"/>
    <lineage>
        <taxon>Bacteria</taxon>
        <taxon>Pseudomonadati</taxon>
        <taxon>Pseudomonadota</taxon>
        <taxon>Gammaproteobacteria</taxon>
        <taxon>Oceanospirillales</taxon>
        <taxon>Alcanivoracaceae</taxon>
        <taxon>Alloalcanivorax</taxon>
    </lineage>
</organism>
<feature type="transmembrane region" description="Helical" evidence="14">
    <location>
        <begin position="25"/>
        <end position="46"/>
    </location>
</feature>
<comment type="similarity">
    <text evidence="4 12">Belongs to the FliF family.</text>
</comment>
<feature type="domain" description="Flagellar M-ring N-terminal" evidence="15">
    <location>
        <begin position="47"/>
        <end position="221"/>
    </location>
</feature>
<evidence type="ECO:0000256" key="10">
    <source>
        <dbReference type="ARBA" id="ARBA00023143"/>
    </source>
</evidence>
<proteinExistence type="inferred from homology"/>
<evidence type="ECO:0000313" key="17">
    <source>
        <dbReference type="EMBL" id="MBF5054040.1"/>
    </source>
</evidence>
<name>A0ABS0AL64_9GAMM</name>
<comment type="subunit">
    <text evidence="11">The basal body constitutes a major portion of the flagellar organelle and consists of four rings (L,P,S, and M) mounted on a central rod. The M ring is integral to the inner membrane of the cell and may be connected to the flagellar rod via the S ring. The S (supramembrane ring) lies just distal to the M ring. The L and P rings lie in the outer membrane and the periplasmic space, respectively.</text>
</comment>
<dbReference type="InterPro" id="IPR013556">
    <property type="entry name" value="Flag_M-ring_C"/>
</dbReference>
<keyword evidence="17" id="KW-0282">Flagellum</keyword>
<keyword evidence="8 14" id="KW-1133">Transmembrane helix</keyword>
<dbReference type="EMBL" id="ARXR01000028">
    <property type="protein sequence ID" value="MBF5054040.1"/>
    <property type="molecule type" value="Genomic_DNA"/>
</dbReference>
<evidence type="ECO:0000256" key="13">
    <source>
        <dbReference type="SAM" id="MobiDB-lite"/>
    </source>
</evidence>
<comment type="subcellular location">
    <subcellularLocation>
        <location evidence="2 12">Bacterial flagellum basal body</location>
    </subcellularLocation>
    <subcellularLocation>
        <location evidence="3">Cell membrane</location>
        <topology evidence="3">Multi-pass membrane protein</topology>
    </subcellularLocation>
</comment>
<keyword evidence="6" id="KW-1003">Cell membrane</keyword>
<feature type="transmembrane region" description="Helical" evidence="14">
    <location>
        <begin position="458"/>
        <end position="476"/>
    </location>
</feature>
<reference evidence="17 18" key="1">
    <citation type="submission" date="2012-09" db="EMBL/GenBank/DDBJ databases">
        <title>Genome Sequence of alkane-degrading Bacterium Alcanivorax venustensis ISO4.</title>
        <authorList>
            <person name="Lai Q."/>
            <person name="Shao Z."/>
        </authorList>
    </citation>
    <scope>NUCLEOTIDE SEQUENCE [LARGE SCALE GENOMIC DNA]</scope>
    <source>
        <strain evidence="17 18">ISO4</strain>
    </source>
</reference>
<evidence type="ECO:0000256" key="11">
    <source>
        <dbReference type="ARBA" id="ARBA00025936"/>
    </source>
</evidence>
<protein>
    <recommendedName>
        <fullName evidence="5 12">Flagellar M-ring protein</fullName>
    </recommendedName>
</protein>
<evidence type="ECO:0000256" key="6">
    <source>
        <dbReference type="ARBA" id="ARBA00022475"/>
    </source>
</evidence>
<gene>
    <name evidence="17" type="ORF">ISO4_02642</name>
</gene>